<dbReference type="InterPro" id="IPR037401">
    <property type="entry name" value="SnoaL-like"/>
</dbReference>
<sequence length="134" mass="14913">MSADTNVATITSVYEAFGRGDVQAILNVLSEDVNWATETVSTAAPWYGVRSGKSEVRAFFEQFAAAMKVDEFTPLAFAASETDVMTVVRLKAHHRANGGNVAMQMHHWFTFRDGQIVHHRATEDTAQVERLFHP</sequence>
<keyword evidence="3" id="KW-1185">Reference proteome</keyword>
<accession>A0ABS7Q0B4</accession>
<reference evidence="2 3" key="1">
    <citation type="submission" date="2021-08" db="EMBL/GenBank/DDBJ databases">
        <title>WGS of actinomycetes from Thailand.</title>
        <authorList>
            <person name="Thawai C."/>
        </authorList>
    </citation>
    <scope>NUCLEOTIDE SEQUENCE [LARGE SCALE GENOMIC DNA]</scope>
    <source>
        <strain evidence="2 3">PLK6-54</strain>
    </source>
</reference>
<dbReference type="Pfam" id="PF12680">
    <property type="entry name" value="SnoaL_2"/>
    <property type="match status" value="1"/>
</dbReference>
<dbReference type="PANTHER" id="PTHR41252">
    <property type="entry name" value="BLR2505 PROTEIN"/>
    <property type="match status" value="1"/>
</dbReference>
<name>A0ABS7Q0B4_9ACTN</name>
<feature type="domain" description="SnoaL-like" evidence="1">
    <location>
        <begin position="12"/>
        <end position="119"/>
    </location>
</feature>
<proteinExistence type="predicted"/>
<dbReference type="EMBL" id="JAINZZ010000001">
    <property type="protein sequence ID" value="MBY8876184.1"/>
    <property type="molecule type" value="Genomic_DNA"/>
</dbReference>
<dbReference type="Proteomes" id="UP000778578">
    <property type="component" value="Unassembled WGS sequence"/>
</dbReference>
<gene>
    <name evidence="2" type="ORF">K7862_00820</name>
</gene>
<dbReference type="Gene3D" id="3.10.450.50">
    <property type="match status" value="1"/>
</dbReference>
<evidence type="ECO:0000259" key="1">
    <source>
        <dbReference type="Pfam" id="PF12680"/>
    </source>
</evidence>
<dbReference type="SUPFAM" id="SSF54427">
    <property type="entry name" value="NTF2-like"/>
    <property type="match status" value="1"/>
</dbReference>
<protein>
    <submittedName>
        <fullName evidence="2">Nuclear transport factor 2 family protein</fullName>
    </submittedName>
</protein>
<evidence type="ECO:0000313" key="3">
    <source>
        <dbReference type="Proteomes" id="UP000778578"/>
    </source>
</evidence>
<evidence type="ECO:0000313" key="2">
    <source>
        <dbReference type="EMBL" id="MBY8876184.1"/>
    </source>
</evidence>
<comment type="caution">
    <text evidence="2">The sequence shown here is derived from an EMBL/GenBank/DDBJ whole genome shotgun (WGS) entry which is preliminary data.</text>
</comment>
<dbReference type="InterPro" id="IPR032710">
    <property type="entry name" value="NTF2-like_dom_sf"/>
</dbReference>
<organism evidence="2 3">
    <name type="scientific">Actinacidiphila acidipaludis</name>
    <dbReference type="NCBI Taxonomy" id="2873382"/>
    <lineage>
        <taxon>Bacteria</taxon>
        <taxon>Bacillati</taxon>
        <taxon>Actinomycetota</taxon>
        <taxon>Actinomycetes</taxon>
        <taxon>Kitasatosporales</taxon>
        <taxon>Streptomycetaceae</taxon>
        <taxon>Actinacidiphila</taxon>
    </lineage>
</organism>
<dbReference type="RefSeq" id="WP_222959458.1">
    <property type="nucleotide sequence ID" value="NZ_JAINZZ010000001.1"/>
</dbReference>
<dbReference type="PANTHER" id="PTHR41252:SF1">
    <property type="entry name" value="BLR2505 PROTEIN"/>
    <property type="match status" value="1"/>
</dbReference>